<dbReference type="InterPro" id="IPR029058">
    <property type="entry name" value="AB_hydrolase_fold"/>
</dbReference>
<dbReference type="GO" id="GO:0016787">
    <property type="term" value="F:hydrolase activity"/>
    <property type="evidence" value="ECO:0007669"/>
    <property type="project" value="UniProtKB-KW"/>
</dbReference>
<dbReference type="Pfam" id="PF00561">
    <property type="entry name" value="Abhydrolase_1"/>
    <property type="match status" value="1"/>
</dbReference>
<sequence length="271" mass="30194">MTNQFKDIDQAFNISILGKGTQPMVFAHGYGCDQNMWRFVYPYFQEKYKVILFDYIGAGNSDISAYTNEKYNSLESYANDVLAICEHLKLKDIIFVGHSVSAMIGMLASIKAPSLFSKLILIGPSPCYINKENYIGGFDKESIDELLEALDSNYLGWSQNMAPVIMGNEDRPQLGKELSNSFCNTDPEIAKNFARVTFLSDNREDLQKVSHPCLILQCSQDVIAPTEVGKYVANTVKDGTLKILKATGHCPNLSAPEETAEAMINFLENNP</sequence>
<evidence type="ECO:0000313" key="4">
    <source>
        <dbReference type="EMBL" id="MEM0518964.1"/>
    </source>
</evidence>
<evidence type="ECO:0000259" key="3">
    <source>
        <dbReference type="Pfam" id="PF00561"/>
    </source>
</evidence>
<dbReference type="Proteomes" id="UP001388259">
    <property type="component" value="Unassembled WGS sequence"/>
</dbReference>
<dbReference type="Gene3D" id="3.40.50.1820">
    <property type="entry name" value="alpha/beta hydrolase"/>
    <property type="match status" value="1"/>
</dbReference>
<accession>A0AB35YUT7</accession>
<dbReference type="InterPro" id="IPR000073">
    <property type="entry name" value="AB_hydrolase_1"/>
</dbReference>
<keyword evidence="2 4" id="KW-0378">Hydrolase</keyword>
<dbReference type="Proteomes" id="UP001390963">
    <property type="component" value="Unassembled WGS sequence"/>
</dbReference>
<dbReference type="PRINTS" id="PR00111">
    <property type="entry name" value="ABHYDROLASE"/>
</dbReference>
<evidence type="ECO:0000256" key="1">
    <source>
        <dbReference type="ARBA" id="ARBA00008645"/>
    </source>
</evidence>
<gene>
    <name evidence="5" type="ORF">VZD24_10990</name>
    <name evidence="4" type="ORF">VZD85_11405</name>
</gene>
<feature type="domain" description="AB hydrolase-1" evidence="3">
    <location>
        <begin position="23"/>
        <end position="209"/>
    </location>
</feature>
<reference evidence="4 7" key="1">
    <citation type="submission" date="2024-01" db="EMBL/GenBank/DDBJ databases">
        <title>Aequorivita flavus sp. nov., isolated from deep-sea sediment.</title>
        <authorList>
            <person name="Chen X."/>
        </authorList>
    </citation>
    <scope>NUCLEOTIDE SEQUENCE</scope>
    <source>
        <strain evidence="4">MCCC 1A16923</strain>
        <strain evidence="5 7">MCCC 1A16935</strain>
    </source>
</reference>
<dbReference type="AlphaFoldDB" id="A0AB35YUT7"/>
<dbReference type="EMBL" id="JBANCF010000009">
    <property type="protein sequence ID" value="MEM0574045.1"/>
    <property type="molecule type" value="Genomic_DNA"/>
</dbReference>
<comment type="caution">
    <text evidence="4">The sequence shown here is derived from an EMBL/GenBank/DDBJ whole genome shotgun (WGS) entry which is preliminary data.</text>
</comment>
<dbReference type="RefSeq" id="WP_342687620.1">
    <property type="nucleotide sequence ID" value="NZ_JAZBJM010000008.1"/>
</dbReference>
<name>A0AB35YUT7_9FLAO</name>
<proteinExistence type="inferred from homology"/>
<dbReference type="EMBL" id="JAZBJM010000008">
    <property type="protein sequence ID" value="MEM0518964.1"/>
    <property type="molecule type" value="Genomic_DNA"/>
</dbReference>
<evidence type="ECO:0000256" key="2">
    <source>
        <dbReference type="ARBA" id="ARBA00022801"/>
    </source>
</evidence>
<keyword evidence="7" id="KW-1185">Reference proteome</keyword>
<dbReference type="SUPFAM" id="SSF53474">
    <property type="entry name" value="alpha/beta-Hydrolases"/>
    <property type="match status" value="1"/>
</dbReference>
<evidence type="ECO:0000313" key="6">
    <source>
        <dbReference type="Proteomes" id="UP001388259"/>
    </source>
</evidence>
<organism evidence="4 6">
    <name type="scientific">Aequorivita flava</name>
    <dbReference type="NCBI Taxonomy" id="3114371"/>
    <lineage>
        <taxon>Bacteria</taxon>
        <taxon>Pseudomonadati</taxon>
        <taxon>Bacteroidota</taxon>
        <taxon>Flavobacteriia</taxon>
        <taxon>Flavobacteriales</taxon>
        <taxon>Flavobacteriaceae</taxon>
        <taxon>Aequorivita</taxon>
    </lineage>
</organism>
<evidence type="ECO:0000313" key="5">
    <source>
        <dbReference type="EMBL" id="MEM0574045.1"/>
    </source>
</evidence>
<evidence type="ECO:0000313" key="7">
    <source>
        <dbReference type="Proteomes" id="UP001390963"/>
    </source>
</evidence>
<dbReference type="FunFam" id="3.40.50.1820:FF:000042">
    <property type="entry name" value="probable strigolactone esterase DAD2"/>
    <property type="match status" value="1"/>
</dbReference>
<protein>
    <submittedName>
        <fullName evidence="4">Alpha/beta hydrolase</fullName>
    </submittedName>
</protein>
<dbReference type="PANTHER" id="PTHR43039">
    <property type="entry name" value="ESTERASE-RELATED"/>
    <property type="match status" value="1"/>
</dbReference>
<comment type="similarity">
    <text evidence="1">Belongs to the AB hydrolase superfamily.</text>
</comment>